<dbReference type="GO" id="GO:0003723">
    <property type="term" value="F:RNA binding"/>
    <property type="evidence" value="ECO:0007669"/>
    <property type="project" value="InterPro"/>
</dbReference>
<dbReference type="SUPFAM" id="SSF75217">
    <property type="entry name" value="alpha/beta knot"/>
    <property type="match status" value="1"/>
</dbReference>
<dbReference type="Pfam" id="PF00588">
    <property type="entry name" value="SpoU_methylase"/>
    <property type="match status" value="1"/>
</dbReference>
<reference evidence="4 5" key="1">
    <citation type="journal article" date="2023" name="G3 (Bethesda)">
        <title>A haplotype-resolved chromosome-scale genome for Quercus rubra L. provides insights into the genetics of adaptive traits for red oak species.</title>
        <authorList>
            <person name="Kapoor B."/>
            <person name="Jenkins J."/>
            <person name="Schmutz J."/>
            <person name="Zhebentyayeva T."/>
            <person name="Kuelheim C."/>
            <person name="Coggeshall M."/>
            <person name="Heim C."/>
            <person name="Lasky J.R."/>
            <person name="Leites L."/>
            <person name="Islam-Faridi N."/>
            <person name="Romero-Severson J."/>
            <person name="DeLeo V.L."/>
            <person name="Lucas S.M."/>
            <person name="Lazic D."/>
            <person name="Gailing O."/>
            <person name="Carlson J."/>
            <person name="Staton M."/>
        </authorList>
    </citation>
    <scope>NUCLEOTIDE SEQUENCE [LARGE SCALE GENOMIC DNA]</scope>
    <source>
        <strain evidence="4">Pseudo-F2</strain>
    </source>
</reference>
<dbReference type="GO" id="GO:0008173">
    <property type="term" value="F:RNA methyltransferase activity"/>
    <property type="evidence" value="ECO:0007669"/>
    <property type="project" value="InterPro"/>
</dbReference>
<sequence length="350" mass="38893">MYWYGKTRPAGLGDNINYFSSKLKLKVAQTQTHFEKKYDDASYDVKVKVPLPSHVQSITSTSNPFVKHCLKLRHNSSYRHSHGSVLVVGATPIREIYRFQKSLQDKTVGMDCLLLLDKAKVPEEMDDLSVRIVRVSSMVMRKLSVDDQEKADCQRWFASPHRILVLDGIQDPGNLGTLLRSAMAFKWGGVFQLPGCCDPFNEKALRASRGASFQLPIVSGNWVHLEALINEFEMKVLAGHPESTGNLKPVAWLSQELADSFVDVPLCFVLGSEGSGLSEKSLQVCELVSIPMAGEFESLNVSVAGGISCICFSLRIRDVSDSFSLSVSAIGTTESNVHEPFDFELSHYRR</sequence>
<dbReference type="PANTHER" id="PTHR43191">
    <property type="entry name" value="RRNA METHYLTRANSFERASE 3"/>
    <property type="match status" value="1"/>
</dbReference>
<dbReference type="InterPro" id="IPR029064">
    <property type="entry name" value="Ribosomal_eL30-like_sf"/>
</dbReference>
<evidence type="ECO:0000259" key="3">
    <source>
        <dbReference type="Pfam" id="PF00588"/>
    </source>
</evidence>
<dbReference type="Proteomes" id="UP001324115">
    <property type="component" value="Unassembled WGS sequence"/>
</dbReference>
<dbReference type="EMBL" id="JAXUIC010000653">
    <property type="protein sequence ID" value="KAK4538976.1"/>
    <property type="molecule type" value="Genomic_DNA"/>
</dbReference>
<gene>
    <name evidence="4" type="ORF">RGQ29_032088</name>
</gene>
<keyword evidence="2" id="KW-0808">Transferase</keyword>
<feature type="domain" description="tRNA/rRNA methyltransferase SpoU type" evidence="3">
    <location>
        <begin position="163"/>
        <end position="309"/>
    </location>
</feature>
<evidence type="ECO:0000256" key="2">
    <source>
        <dbReference type="ARBA" id="ARBA00022679"/>
    </source>
</evidence>
<dbReference type="CDD" id="cd18095">
    <property type="entry name" value="SpoU-like_rRNA-MTase"/>
    <property type="match status" value="1"/>
</dbReference>
<keyword evidence="5" id="KW-1185">Reference proteome</keyword>
<dbReference type="GO" id="GO:0032259">
    <property type="term" value="P:methylation"/>
    <property type="evidence" value="ECO:0007669"/>
    <property type="project" value="UniProtKB-KW"/>
</dbReference>
<dbReference type="PANTHER" id="PTHR43191:SF2">
    <property type="entry name" value="RRNA METHYLTRANSFERASE 3, MITOCHONDRIAL"/>
    <property type="match status" value="1"/>
</dbReference>
<organism evidence="4 5">
    <name type="scientific">Quercus rubra</name>
    <name type="common">Northern red oak</name>
    <name type="synonym">Quercus borealis</name>
    <dbReference type="NCBI Taxonomy" id="3512"/>
    <lineage>
        <taxon>Eukaryota</taxon>
        <taxon>Viridiplantae</taxon>
        <taxon>Streptophyta</taxon>
        <taxon>Embryophyta</taxon>
        <taxon>Tracheophyta</taxon>
        <taxon>Spermatophyta</taxon>
        <taxon>Magnoliopsida</taxon>
        <taxon>eudicotyledons</taxon>
        <taxon>Gunneridae</taxon>
        <taxon>Pentapetalae</taxon>
        <taxon>rosids</taxon>
        <taxon>fabids</taxon>
        <taxon>Fagales</taxon>
        <taxon>Fagaceae</taxon>
        <taxon>Quercus</taxon>
    </lineage>
</organism>
<evidence type="ECO:0000313" key="4">
    <source>
        <dbReference type="EMBL" id="KAK4538976.1"/>
    </source>
</evidence>
<dbReference type="SUPFAM" id="SSF55315">
    <property type="entry name" value="L30e-like"/>
    <property type="match status" value="1"/>
</dbReference>
<comment type="caution">
    <text evidence="4">The sequence shown here is derived from an EMBL/GenBank/DDBJ whole genome shotgun (WGS) entry which is preliminary data.</text>
</comment>
<dbReference type="GO" id="GO:0006396">
    <property type="term" value="P:RNA processing"/>
    <property type="evidence" value="ECO:0007669"/>
    <property type="project" value="InterPro"/>
</dbReference>
<dbReference type="InterPro" id="IPR029028">
    <property type="entry name" value="Alpha/beta_knot_MTases"/>
</dbReference>
<dbReference type="Gene3D" id="3.40.1280.10">
    <property type="match status" value="1"/>
</dbReference>
<dbReference type="Gene3D" id="3.30.1330.30">
    <property type="match status" value="1"/>
</dbReference>
<dbReference type="InterPro" id="IPR051259">
    <property type="entry name" value="rRNA_Methyltransferase"/>
</dbReference>
<dbReference type="InterPro" id="IPR029026">
    <property type="entry name" value="tRNA_m1G_MTases_N"/>
</dbReference>
<protein>
    <recommendedName>
        <fullName evidence="3">tRNA/rRNA methyltransferase SpoU type domain-containing protein</fullName>
    </recommendedName>
</protein>
<keyword evidence="1" id="KW-0489">Methyltransferase</keyword>
<dbReference type="InterPro" id="IPR001537">
    <property type="entry name" value="SpoU_MeTrfase"/>
</dbReference>
<proteinExistence type="predicted"/>
<dbReference type="FunFam" id="3.40.1280.10:FF:000027">
    <property type="entry name" value="Putative tRNA/rRNA methyltransferase YsgA"/>
    <property type="match status" value="1"/>
</dbReference>
<name>A0AAN7DSM2_QUERU</name>
<evidence type="ECO:0000256" key="1">
    <source>
        <dbReference type="ARBA" id="ARBA00022603"/>
    </source>
</evidence>
<dbReference type="AlphaFoldDB" id="A0AAN7DSM2"/>
<evidence type="ECO:0000313" key="5">
    <source>
        <dbReference type="Proteomes" id="UP001324115"/>
    </source>
</evidence>
<accession>A0AAN7DSM2</accession>